<accession>A0A5B7ZXB2</accession>
<keyword evidence="1" id="KW-0175">Coiled coil</keyword>
<dbReference type="OrthoDB" id="1522549at2"/>
<dbReference type="AlphaFoldDB" id="A0A5B7ZXB2"/>
<feature type="region of interest" description="Disordered" evidence="2">
    <location>
        <begin position="823"/>
        <end position="969"/>
    </location>
</feature>
<dbReference type="EMBL" id="CP040896">
    <property type="protein sequence ID" value="QDA59801.1"/>
    <property type="molecule type" value="Genomic_DNA"/>
</dbReference>
<dbReference type="SUPFAM" id="SSF48452">
    <property type="entry name" value="TPR-like"/>
    <property type="match status" value="2"/>
</dbReference>
<dbReference type="Proteomes" id="UP000305398">
    <property type="component" value="Chromosome"/>
</dbReference>
<dbReference type="InterPro" id="IPR011990">
    <property type="entry name" value="TPR-like_helical_dom_sf"/>
</dbReference>
<evidence type="ECO:0000256" key="2">
    <source>
        <dbReference type="SAM" id="MobiDB-lite"/>
    </source>
</evidence>
<evidence type="ECO:0008006" key="6">
    <source>
        <dbReference type="Google" id="ProtNLM"/>
    </source>
</evidence>
<evidence type="ECO:0000256" key="3">
    <source>
        <dbReference type="SAM" id="Phobius"/>
    </source>
</evidence>
<evidence type="ECO:0000313" key="4">
    <source>
        <dbReference type="EMBL" id="QDA59801.1"/>
    </source>
</evidence>
<feature type="compositionally biased region" description="Low complexity" evidence="2">
    <location>
        <begin position="888"/>
        <end position="899"/>
    </location>
</feature>
<feature type="compositionally biased region" description="Low complexity" evidence="2">
    <location>
        <begin position="942"/>
        <end position="969"/>
    </location>
</feature>
<sequence>MAEATERIGGPGTFPLQLLLSTFLALTKHSLLRLLLVAAAFGLGVIGMVACSSERKSFTGRAYENVVARDNGYFLAREKLRAVEEILYKGRVNDYNRILPLFPTLDDASVAKVTADLDDIIKKASIPIQHRPGSDWTDDSYIVIGKARYYKKEYEDAIKTFKYVNTTSQDANAKHQALIWLMRSFIATKEYESAGAVSDILDREQGTEQNARELFLTRAEYYLVTGDQKLAIDNLNKAIPYIEPKNEQSRTRYILAQLYQANGQDKEAYAELNKILKRNPPYELDFFSKLMLGQVSDLNTTDRARLNKYFAKLLKDTKNKEYRDKIYYEMARLDYRQQRYDDALALLQKSARTQSPNRAQKAYTYLLAGKIYYENLQKYRLAAAYYDSTVQNMPRESPDYVAIAERAAILKDFANQIGVVETQDSLQLLAKLDTASLQARLTHYAQAELDARRAAEAKLAAQQERAQRQQSSLSSAAATSALQSGNAAIDPTAFANASTGAQWYFDNPTALTTARADFIRRWGDRQLQDNWRVTSQASGSPVTNQGGNVPVSVAGAGTTNVNTPASGAAPAAATPAMQLQTLVAQYRQNIPLTAPQLQASNKQVEEASYALGGIYSQQLREPVRAIETYEGLIARFPQSSHSAEVFYSLYLLYKEQNEPAKAEVYAQRLRQAYPNSSYARLVADPEYLRRTSLVNAKVSAMLDSAFALYKKQEFTKSSAVLARTRKQYPENDLTDRVAFLNALLTIRTQPPSTAKAAVAKFYKDYPESPLANQAATLMETYKKYDQGQIFGALASNDKPVVSVFKPGEVDTRMRTLYAKPVLDPAPVAPTKPAPVTPPAPAPVTKPTGTAPASPPAVPAPISENAKPTTDSAGVAKTTSPAAPTVDPAKAARMAAAQARARGKKTPAPIKGTTAAPPSTDTAQPTSPVATTPVITPPAPDKAPSNSTTPAPTSAPNTAPVVTSPAPTKPATPYKTDLAAAHVVVLAFPKGAAPLADLPTQLSTYNNRYFKTSNLQVQQQPLGDAFDLVVVQSLPNAKVAQSYALKLRGPQSPLNRLRGAGYQTLVIGIDNLPLLLQSKDLEEYQRFYQQTYTK</sequence>
<keyword evidence="3" id="KW-0812">Transmembrane</keyword>
<reference evidence="4 5" key="1">
    <citation type="submission" date="2019-06" db="EMBL/GenBank/DDBJ databases">
        <authorList>
            <person name="Srinivasan S."/>
        </authorList>
    </citation>
    <scope>NUCLEOTIDE SEQUENCE [LARGE SCALE GENOMIC DNA]</scope>
    <source>
        <strain evidence="4 5">17J68-5</strain>
    </source>
</reference>
<feature type="compositionally biased region" description="Polar residues" evidence="2">
    <location>
        <begin position="865"/>
        <end position="881"/>
    </location>
</feature>
<dbReference type="Pfam" id="PF13174">
    <property type="entry name" value="TPR_6"/>
    <property type="match status" value="1"/>
</dbReference>
<proteinExistence type="predicted"/>
<organism evidence="4 5">
    <name type="scientific">Hymenobacter jejuensis</name>
    <dbReference type="NCBI Taxonomy" id="2502781"/>
    <lineage>
        <taxon>Bacteria</taxon>
        <taxon>Pseudomonadati</taxon>
        <taxon>Bacteroidota</taxon>
        <taxon>Cytophagia</taxon>
        <taxon>Cytophagales</taxon>
        <taxon>Hymenobacteraceae</taxon>
        <taxon>Hymenobacter</taxon>
    </lineage>
</organism>
<dbReference type="SMART" id="SM00028">
    <property type="entry name" value="TPR"/>
    <property type="match status" value="4"/>
</dbReference>
<keyword evidence="3" id="KW-0472">Membrane</keyword>
<feature type="compositionally biased region" description="Pro residues" evidence="2">
    <location>
        <begin position="826"/>
        <end position="843"/>
    </location>
</feature>
<dbReference type="KEGG" id="hyj:FHG12_06630"/>
<feature type="compositionally biased region" description="Low complexity" evidence="2">
    <location>
        <begin position="924"/>
        <end position="933"/>
    </location>
</feature>
<evidence type="ECO:0000313" key="5">
    <source>
        <dbReference type="Proteomes" id="UP000305398"/>
    </source>
</evidence>
<dbReference type="RefSeq" id="WP_139514981.1">
    <property type="nucleotide sequence ID" value="NZ_CP040896.1"/>
</dbReference>
<evidence type="ECO:0000256" key="1">
    <source>
        <dbReference type="SAM" id="Coils"/>
    </source>
</evidence>
<keyword evidence="5" id="KW-1185">Reference proteome</keyword>
<name>A0A5B7ZXB2_9BACT</name>
<keyword evidence="3" id="KW-1133">Transmembrane helix</keyword>
<feature type="transmembrane region" description="Helical" evidence="3">
    <location>
        <begin position="31"/>
        <end position="50"/>
    </location>
</feature>
<dbReference type="Gene3D" id="1.25.40.10">
    <property type="entry name" value="Tetratricopeptide repeat domain"/>
    <property type="match status" value="4"/>
</dbReference>
<gene>
    <name evidence="4" type="ORF">FHG12_06630</name>
</gene>
<protein>
    <recommendedName>
        <fullName evidence="6">Tetratricopeptide repeat protein</fullName>
    </recommendedName>
</protein>
<feature type="coiled-coil region" evidence="1">
    <location>
        <begin position="444"/>
        <end position="472"/>
    </location>
</feature>
<dbReference type="InterPro" id="IPR019734">
    <property type="entry name" value="TPR_rpt"/>
</dbReference>